<dbReference type="PANTHER" id="PTHR39469:SF1">
    <property type="entry name" value="DUF4203 DOMAIN-CONTAINING PROTEIN"/>
    <property type="match status" value="1"/>
</dbReference>
<organism evidence="9 10">
    <name type="scientific">Aspergillus tanneri</name>
    <dbReference type="NCBI Taxonomy" id="1220188"/>
    <lineage>
        <taxon>Eukaryota</taxon>
        <taxon>Fungi</taxon>
        <taxon>Dikarya</taxon>
        <taxon>Ascomycota</taxon>
        <taxon>Pezizomycotina</taxon>
        <taxon>Eurotiomycetes</taxon>
        <taxon>Eurotiomycetidae</taxon>
        <taxon>Eurotiales</taxon>
        <taxon>Aspergillaceae</taxon>
        <taxon>Aspergillus</taxon>
        <taxon>Aspergillus subgen. Circumdati</taxon>
    </lineage>
</organism>
<feature type="region of interest" description="Disordered" evidence="5">
    <location>
        <begin position="1"/>
        <end position="39"/>
    </location>
</feature>
<reference evidence="8 11" key="2">
    <citation type="submission" date="2019-08" db="EMBL/GenBank/DDBJ databases">
        <title>The genome sequence of a newly discovered highly antifungal drug resistant Aspergillus species, Aspergillus tanneri NIH 1004.</title>
        <authorList>
            <person name="Mounaud S."/>
            <person name="Singh I."/>
            <person name="Joardar V."/>
            <person name="Pakala S."/>
            <person name="Pakala S."/>
            <person name="Venepally P."/>
            <person name="Chung J.K."/>
            <person name="Losada L."/>
            <person name="Nierman W.C."/>
        </authorList>
    </citation>
    <scope>NUCLEOTIDE SEQUENCE [LARGE SCALE GENOMIC DNA]</scope>
    <source>
        <strain evidence="8 11">NIH1004</strain>
    </source>
</reference>
<feature type="compositionally biased region" description="Polar residues" evidence="5">
    <location>
        <begin position="361"/>
        <end position="381"/>
    </location>
</feature>
<evidence type="ECO:0000313" key="10">
    <source>
        <dbReference type="Proteomes" id="UP000308092"/>
    </source>
</evidence>
<evidence type="ECO:0000313" key="8">
    <source>
        <dbReference type="EMBL" id="KAA8641833.1"/>
    </source>
</evidence>
<comment type="caution">
    <text evidence="9">The sequence shown here is derived from an EMBL/GenBank/DDBJ whole genome shotgun (WGS) entry which is preliminary data.</text>
</comment>
<protein>
    <recommendedName>
        <fullName evidence="7">TM7S3/TM198-like domain-containing protein</fullName>
    </recommendedName>
</protein>
<feature type="compositionally biased region" description="Basic and acidic residues" evidence="5">
    <location>
        <begin position="637"/>
        <end position="652"/>
    </location>
</feature>
<feature type="compositionally biased region" description="Basic and acidic residues" evidence="5">
    <location>
        <begin position="724"/>
        <end position="733"/>
    </location>
</feature>
<dbReference type="GeneID" id="54333473"/>
<keyword evidence="3 6" id="KW-1133">Transmembrane helix</keyword>
<name>A0A4S3JH72_9EURO</name>
<gene>
    <name evidence="8" type="ORF">ATNIH1004_010772</name>
    <name evidence="9" type="ORF">EYZ11_006649</name>
</gene>
<feature type="compositionally biased region" description="Low complexity" evidence="5">
    <location>
        <begin position="570"/>
        <end position="579"/>
    </location>
</feature>
<dbReference type="EMBL" id="SOSA01000239">
    <property type="protein sequence ID" value="THC93867.1"/>
    <property type="molecule type" value="Genomic_DNA"/>
</dbReference>
<dbReference type="PANTHER" id="PTHR39469">
    <property type="entry name" value="CHROMOSOME 1, WHOLE GENOME SHOTGUN SEQUENCE"/>
    <property type="match status" value="1"/>
</dbReference>
<feature type="compositionally biased region" description="Low complexity" evidence="5">
    <location>
        <begin position="874"/>
        <end position="887"/>
    </location>
</feature>
<feature type="compositionally biased region" description="Basic and acidic residues" evidence="5">
    <location>
        <begin position="532"/>
        <end position="546"/>
    </location>
</feature>
<feature type="region of interest" description="Disordered" evidence="5">
    <location>
        <begin position="455"/>
        <end position="862"/>
    </location>
</feature>
<evidence type="ECO:0000256" key="2">
    <source>
        <dbReference type="ARBA" id="ARBA00022692"/>
    </source>
</evidence>
<feature type="compositionally biased region" description="Basic and acidic residues" evidence="5">
    <location>
        <begin position="1017"/>
        <end position="1027"/>
    </location>
</feature>
<evidence type="ECO:0000256" key="3">
    <source>
        <dbReference type="ARBA" id="ARBA00022989"/>
    </source>
</evidence>
<evidence type="ECO:0000256" key="4">
    <source>
        <dbReference type="ARBA" id="ARBA00023136"/>
    </source>
</evidence>
<feature type="region of interest" description="Disordered" evidence="5">
    <location>
        <begin position="874"/>
        <end position="909"/>
    </location>
</feature>
<dbReference type="OrthoDB" id="5377273at2759"/>
<comment type="subcellular location">
    <subcellularLocation>
        <location evidence="1">Membrane</location>
        <topology evidence="1">Multi-pass membrane protein</topology>
    </subcellularLocation>
</comment>
<dbReference type="Proteomes" id="UP000324241">
    <property type="component" value="Unassembled WGS sequence"/>
</dbReference>
<evidence type="ECO:0000256" key="5">
    <source>
        <dbReference type="SAM" id="MobiDB-lite"/>
    </source>
</evidence>
<reference evidence="9 10" key="1">
    <citation type="submission" date="2019-03" db="EMBL/GenBank/DDBJ databases">
        <title>The genome sequence of a newly discovered highly antifungal drug resistant Aspergillus species, Aspergillus tanneri NIH 1004.</title>
        <authorList>
            <person name="Mounaud S."/>
            <person name="Singh I."/>
            <person name="Joardar V."/>
            <person name="Pakala S."/>
            <person name="Pakala S."/>
            <person name="Venepally P."/>
            <person name="Hoover J."/>
            <person name="Nierman W."/>
            <person name="Chung J."/>
            <person name="Losada L."/>
        </authorList>
    </citation>
    <scope>NUCLEOTIDE SEQUENCE [LARGE SCALE GENOMIC DNA]</scope>
    <source>
        <strain evidence="9 10">NIH1004</strain>
    </source>
</reference>
<feature type="compositionally biased region" description="Basic and acidic residues" evidence="5">
    <location>
        <begin position="553"/>
        <end position="562"/>
    </location>
</feature>
<feature type="compositionally biased region" description="Basic and acidic residues" evidence="5">
    <location>
        <begin position="468"/>
        <end position="481"/>
    </location>
</feature>
<feature type="region of interest" description="Disordered" evidence="5">
    <location>
        <begin position="1003"/>
        <end position="1027"/>
    </location>
</feature>
<evidence type="ECO:0000259" key="7">
    <source>
        <dbReference type="Pfam" id="PF13886"/>
    </source>
</evidence>
<proteinExistence type="predicted"/>
<feature type="compositionally biased region" description="Basic and acidic residues" evidence="5">
    <location>
        <begin position="845"/>
        <end position="854"/>
    </location>
</feature>
<dbReference type="GO" id="GO:0016020">
    <property type="term" value="C:membrane"/>
    <property type="evidence" value="ECO:0007669"/>
    <property type="project" value="UniProtKB-SubCell"/>
</dbReference>
<feature type="compositionally biased region" description="Polar residues" evidence="5">
    <location>
        <begin position="806"/>
        <end position="832"/>
    </location>
</feature>
<feature type="region of interest" description="Disordered" evidence="5">
    <location>
        <begin position="270"/>
        <end position="292"/>
    </location>
</feature>
<feature type="transmembrane region" description="Helical" evidence="6">
    <location>
        <begin position="132"/>
        <end position="148"/>
    </location>
</feature>
<dbReference type="VEuPathDB" id="FungiDB:EYZ11_006649"/>
<dbReference type="AlphaFoldDB" id="A0A4S3JH72"/>
<evidence type="ECO:0000313" key="9">
    <source>
        <dbReference type="EMBL" id="THC93867.1"/>
    </source>
</evidence>
<dbReference type="EMBL" id="QUQM01000008">
    <property type="protein sequence ID" value="KAA8641833.1"/>
    <property type="molecule type" value="Genomic_DNA"/>
</dbReference>
<accession>A0A4S3JH72</accession>
<feature type="region of interest" description="Disordered" evidence="5">
    <location>
        <begin position="932"/>
        <end position="955"/>
    </location>
</feature>
<feature type="compositionally biased region" description="Basic residues" evidence="5">
    <location>
        <begin position="786"/>
        <end position="802"/>
    </location>
</feature>
<feature type="compositionally biased region" description="Low complexity" evidence="5">
    <location>
        <begin position="939"/>
        <end position="955"/>
    </location>
</feature>
<dbReference type="Pfam" id="PF13886">
    <property type="entry name" value="TM7S3_TM198"/>
    <property type="match status" value="1"/>
</dbReference>
<feature type="compositionally biased region" description="Low complexity" evidence="5">
    <location>
        <begin position="1"/>
        <end position="23"/>
    </location>
</feature>
<feature type="transmembrane region" description="Helical" evidence="6">
    <location>
        <begin position="106"/>
        <end position="125"/>
    </location>
</feature>
<feature type="compositionally biased region" description="Polar residues" evidence="5">
    <location>
        <begin position="24"/>
        <end position="34"/>
    </location>
</feature>
<feature type="domain" description="TM7S3/TM198-like" evidence="7">
    <location>
        <begin position="53"/>
        <end position="256"/>
    </location>
</feature>
<evidence type="ECO:0000313" key="11">
    <source>
        <dbReference type="Proteomes" id="UP000324241"/>
    </source>
</evidence>
<dbReference type="STRING" id="1220188.A0A4S3JH72"/>
<feature type="transmembrane region" description="Helical" evidence="6">
    <location>
        <begin position="75"/>
        <end position="94"/>
    </location>
</feature>
<dbReference type="RefSeq" id="XP_033421195.1">
    <property type="nucleotide sequence ID" value="XM_033575340.1"/>
</dbReference>
<evidence type="ECO:0000256" key="1">
    <source>
        <dbReference type="ARBA" id="ARBA00004141"/>
    </source>
</evidence>
<feature type="compositionally biased region" description="Basic and acidic residues" evidence="5">
    <location>
        <begin position="583"/>
        <end position="593"/>
    </location>
</feature>
<feature type="compositionally biased region" description="Polar residues" evidence="5">
    <location>
        <begin position="609"/>
        <end position="630"/>
    </location>
</feature>
<sequence length="1048" mass="113809">MSNSTSASTQTTQTSTTVASLNTSTPPKNETDQASPDGLPLEPSITPALGAAGIILLASGLILALIGIRNLRLQVFLSTTLLTALGVTVLIIYVMSPPVRDAIQGAYLVAVFFTGITFGALAIVFKELTEGLGCLLGGFCSSMWLLSLKPGGLLTETDSKSGFIGAFSVVFYALSFSQYTRPYGLIVSTGISGGTAVALGIDCFSRAGLKEFWLYMWALNNNVFPLGTNSYPVTRNIRVELAATVIITILGVVSQLKLWRVIRERRHKDEQIRAEEKRKKDEAEAEVSKRLEQNNMKERLEWEAKYNNTGPSIPELPGDAKCPADIEVEKDEGAESITRSSERSYWCSDCRDREANGESAYASSVTSDTSEATEGSQTRQQEYMGKTIEEDAPMQPLGDGDTAPAKMVNGAIAAQMTDDKSSDMTAIVGSETGTVLYEKISEKCSWDTTSVRSIVRPVSQTEEAPVAAKDDSSPTRGKLDAKNASTSDNHTLEAAGDNTTETIPDAKGNAVGQIPVVKEIPSSPKGDSGESVDDRSVYSREVEEQKLCPMQKFDVKKTKNDDALADQSKRSSSASSSSSQGKDVADECKKEQSTESLQQSEQIVDATAVATSKNSGKTWESGSADNSQISFGGKCPKTAEVDLSSEDKDPSKQNKATLRGQKSPTKSKLKAKPKKEERNKLDTEAVTHLPQRNSKMVQTYRTNEWAKQLTDADIPEPEPIQPFDEERPERAAEVSEAAAPVRVDELLQTPLNAQPPPAVEKLAALGREPSYANEDHRISNSLHSRQASKSKKRSSRSKHKHPPSPLVSTSNSPQYLPTAAQSHSALEQTNGAYSLLPLSPGITDQSKEETEVKPQWKGPRPLLEVREGMMRSRLSSFSLSSDPWSSRTSPGVSSTELSPKHSTFPIPEEVDDMPLSQRRTMLHQQASLIPQTPMRWSGNRPVSVSSRVPSPAPAPVNAHAAMAGWRGYVREDLYDKRKLLGKTNYPVATAGTEDRDPFVQAQRNSVSTKAGNSVAEGKQRGDMSDLHRNAMRRMQALANRKMNGNDPA</sequence>
<keyword evidence="10" id="KW-1185">Reference proteome</keyword>
<keyword evidence="4 6" id="KW-0472">Membrane</keyword>
<keyword evidence="2 6" id="KW-0812">Transmembrane</keyword>
<feature type="compositionally biased region" description="Basic and acidic residues" evidence="5">
    <location>
        <begin position="674"/>
        <end position="685"/>
    </location>
</feature>
<feature type="compositionally biased region" description="Polar residues" evidence="5">
    <location>
        <begin position="690"/>
        <end position="702"/>
    </location>
</feature>
<feature type="transmembrane region" description="Helical" evidence="6">
    <location>
        <begin position="45"/>
        <end position="68"/>
    </location>
</feature>
<dbReference type="InterPro" id="IPR025256">
    <property type="entry name" value="TM7S3/TM198-like_dom"/>
</dbReference>
<feature type="region of interest" description="Disordered" evidence="5">
    <location>
        <begin position="357"/>
        <end position="405"/>
    </location>
</feature>
<evidence type="ECO:0000256" key="6">
    <source>
        <dbReference type="SAM" id="Phobius"/>
    </source>
</evidence>
<feature type="transmembrane region" description="Helical" evidence="6">
    <location>
        <begin position="183"/>
        <end position="207"/>
    </location>
</feature>
<feature type="compositionally biased region" description="Polar residues" evidence="5">
    <location>
        <begin position="888"/>
        <end position="901"/>
    </location>
</feature>
<dbReference type="Proteomes" id="UP000308092">
    <property type="component" value="Unassembled WGS sequence"/>
</dbReference>
<feature type="transmembrane region" description="Helical" evidence="6">
    <location>
        <begin position="160"/>
        <end position="176"/>
    </location>
</feature>